<dbReference type="InterPro" id="IPR011711">
    <property type="entry name" value="GntR_C"/>
</dbReference>
<dbReference type="SUPFAM" id="SSF48008">
    <property type="entry name" value="GntR ligand-binding domain-like"/>
    <property type="match status" value="1"/>
</dbReference>
<dbReference type="PROSITE" id="PS50949">
    <property type="entry name" value="HTH_GNTR"/>
    <property type="match status" value="1"/>
</dbReference>
<dbReference type="CDD" id="cd07377">
    <property type="entry name" value="WHTH_GntR"/>
    <property type="match status" value="1"/>
</dbReference>
<accession>A0A7X2Z9D0</accession>
<keyword evidence="3" id="KW-0804">Transcription</keyword>
<dbReference type="Gene3D" id="1.10.10.10">
    <property type="entry name" value="Winged helix-like DNA-binding domain superfamily/Winged helix DNA-binding domain"/>
    <property type="match status" value="1"/>
</dbReference>
<sequence length="220" mass="24802">MSMSKQETIYRQIQERILQGYYQPGDPIIERVVAEELGASRIPVRAALLQLEQDGLVTLIPNRGANVRILSPTDLRDLFVARMAIDGMAARLAALYMDPSELELVDNEYRQILNKNEAPDPELMVSLGSDFHDKITGGCGNPVIARMAVSIADQVRLSRRLYFPHTSSVQMLRFANQHIRIVAAIRDRDPDLAEKLMREHIAETYDLFRVSLDGLGSKQL</sequence>
<dbReference type="AlphaFoldDB" id="A0A7X2Z9D0"/>
<dbReference type="SMART" id="SM00895">
    <property type="entry name" value="FCD"/>
    <property type="match status" value="1"/>
</dbReference>
<reference evidence="5 6" key="1">
    <citation type="submission" date="2019-11" db="EMBL/GenBank/DDBJ databases">
        <title>Draft genome sequences of five Paenibacillus species of dairy origin.</title>
        <authorList>
            <person name="Olajide A.M."/>
            <person name="Chen S."/>
            <person name="Lapointe G."/>
        </authorList>
    </citation>
    <scope>NUCLEOTIDE SEQUENCE [LARGE SCALE GENOMIC DNA]</scope>
    <source>
        <strain evidence="5 6">2CS3</strain>
    </source>
</reference>
<feature type="domain" description="HTH gntR-type" evidence="4">
    <location>
        <begin position="3"/>
        <end position="70"/>
    </location>
</feature>
<dbReference type="InterPro" id="IPR000524">
    <property type="entry name" value="Tscrpt_reg_HTH_GntR"/>
</dbReference>
<dbReference type="InterPro" id="IPR008920">
    <property type="entry name" value="TF_FadR/GntR_C"/>
</dbReference>
<dbReference type="EMBL" id="WNZX01000003">
    <property type="protein sequence ID" value="MUG70115.1"/>
    <property type="molecule type" value="Genomic_DNA"/>
</dbReference>
<dbReference type="Proteomes" id="UP000450917">
    <property type="component" value="Unassembled WGS sequence"/>
</dbReference>
<dbReference type="Pfam" id="PF07729">
    <property type="entry name" value="FCD"/>
    <property type="match status" value="1"/>
</dbReference>
<dbReference type="RefSeq" id="WP_141334604.1">
    <property type="nucleotide sequence ID" value="NZ_WNZX01000003.1"/>
</dbReference>
<name>A0A7X2Z9D0_9BACL</name>
<comment type="caution">
    <text evidence="5">The sequence shown here is derived from an EMBL/GenBank/DDBJ whole genome shotgun (WGS) entry which is preliminary data.</text>
</comment>
<organism evidence="5 6">
    <name type="scientific">Paenibacillus validus</name>
    <dbReference type="NCBI Taxonomy" id="44253"/>
    <lineage>
        <taxon>Bacteria</taxon>
        <taxon>Bacillati</taxon>
        <taxon>Bacillota</taxon>
        <taxon>Bacilli</taxon>
        <taxon>Bacillales</taxon>
        <taxon>Paenibacillaceae</taxon>
        <taxon>Paenibacillus</taxon>
    </lineage>
</organism>
<dbReference type="InterPro" id="IPR036388">
    <property type="entry name" value="WH-like_DNA-bd_sf"/>
</dbReference>
<dbReference type="GO" id="GO:0003677">
    <property type="term" value="F:DNA binding"/>
    <property type="evidence" value="ECO:0007669"/>
    <property type="project" value="UniProtKB-KW"/>
</dbReference>
<dbReference type="PANTHER" id="PTHR43537">
    <property type="entry name" value="TRANSCRIPTIONAL REGULATOR, GNTR FAMILY"/>
    <property type="match status" value="1"/>
</dbReference>
<evidence type="ECO:0000256" key="3">
    <source>
        <dbReference type="ARBA" id="ARBA00023163"/>
    </source>
</evidence>
<proteinExistence type="predicted"/>
<dbReference type="InterPro" id="IPR036390">
    <property type="entry name" value="WH_DNA-bd_sf"/>
</dbReference>
<keyword evidence="2" id="KW-0238">DNA-binding</keyword>
<keyword evidence="1" id="KW-0805">Transcription regulation</keyword>
<dbReference type="Pfam" id="PF00392">
    <property type="entry name" value="GntR"/>
    <property type="match status" value="1"/>
</dbReference>
<dbReference type="SMART" id="SM00345">
    <property type="entry name" value="HTH_GNTR"/>
    <property type="match status" value="1"/>
</dbReference>
<keyword evidence="6" id="KW-1185">Reference proteome</keyword>
<dbReference type="SUPFAM" id="SSF46785">
    <property type="entry name" value="Winged helix' DNA-binding domain"/>
    <property type="match status" value="1"/>
</dbReference>
<dbReference type="Gene3D" id="1.20.120.530">
    <property type="entry name" value="GntR ligand-binding domain-like"/>
    <property type="match status" value="1"/>
</dbReference>
<evidence type="ECO:0000259" key="4">
    <source>
        <dbReference type="PROSITE" id="PS50949"/>
    </source>
</evidence>
<dbReference type="PANTHER" id="PTHR43537:SF24">
    <property type="entry name" value="GLUCONATE OPERON TRANSCRIPTIONAL REPRESSOR"/>
    <property type="match status" value="1"/>
</dbReference>
<evidence type="ECO:0000256" key="1">
    <source>
        <dbReference type="ARBA" id="ARBA00023015"/>
    </source>
</evidence>
<evidence type="ECO:0000313" key="5">
    <source>
        <dbReference type="EMBL" id="MUG70115.1"/>
    </source>
</evidence>
<gene>
    <name evidence="5" type="ORF">GNP93_05415</name>
</gene>
<evidence type="ECO:0000256" key="2">
    <source>
        <dbReference type="ARBA" id="ARBA00023125"/>
    </source>
</evidence>
<protein>
    <submittedName>
        <fullName evidence="5">FCD domain-containing protein</fullName>
    </submittedName>
</protein>
<dbReference type="GO" id="GO:0003700">
    <property type="term" value="F:DNA-binding transcription factor activity"/>
    <property type="evidence" value="ECO:0007669"/>
    <property type="project" value="InterPro"/>
</dbReference>
<evidence type="ECO:0000313" key="6">
    <source>
        <dbReference type="Proteomes" id="UP000450917"/>
    </source>
</evidence>